<dbReference type="Pfam" id="PF14559">
    <property type="entry name" value="TPR_19"/>
    <property type="match status" value="1"/>
</dbReference>
<dbReference type="EMBL" id="SRPW01000954">
    <property type="protein sequence ID" value="KAG6010426.1"/>
    <property type="molecule type" value="Genomic_DNA"/>
</dbReference>
<dbReference type="Gene3D" id="1.25.40.10">
    <property type="entry name" value="Tetratricopeptide repeat domain"/>
    <property type="match status" value="1"/>
</dbReference>
<feature type="non-terminal residue" evidence="1">
    <location>
        <position position="1"/>
    </location>
</feature>
<keyword evidence="2" id="KW-1185">Reference proteome</keyword>
<dbReference type="Proteomes" id="UP000748025">
    <property type="component" value="Unassembled WGS sequence"/>
</dbReference>
<proteinExistence type="predicted"/>
<accession>A0A9P7NBL5</accession>
<gene>
    <name evidence="1" type="ORF">E4U43_008575</name>
</gene>
<evidence type="ECO:0000313" key="2">
    <source>
        <dbReference type="Proteomes" id="UP000748025"/>
    </source>
</evidence>
<protein>
    <submittedName>
        <fullName evidence="1">Uncharacterized protein</fullName>
    </submittedName>
</protein>
<name>A0A9P7NBL5_9HYPO</name>
<reference evidence="1" key="1">
    <citation type="journal article" date="2020" name="bioRxiv">
        <title>Whole genome comparisons of ergot fungi reveals the divergence and evolution of species within the genus Claviceps are the result of varying mechanisms driving genome evolution and host range expansion.</title>
        <authorList>
            <person name="Wyka S.A."/>
            <person name="Mondo S.J."/>
            <person name="Liu M."/>
            <person name="Dettman J."/>
            <person name="Nalam V."/>
            <person name="Broders K.D."/>
        </authorList>
    </citation>
    <scope>NUCLEOTIDE SEQUENCE</scope>
    <source>
        <strain evidence="1">CCC 602</strain>
    </source>
</reference>
<dbReference type="OrthoDB" id="5379420at2759"/>
<dbReference type="SUPFAM" id="SSF48452">
    <property type="entry name" value="TPR-like"/>
    <property type="match status" value="1"/>
</dbReference>
<dbReference type="AlphaFoldDB" id="A0A9P7NBL5"/>
<evidence type="ECO:0000313" key="1">
    <source>
        <dbReference type="EMBL" id="KAG6010426.1"/>
    </source>
</evidence>
<dbReference type="InterPro" id="IPR011990">
    <property type="entry name" value="TPR-like_helical_dom_sf"/>
</dbReference>
<comment type="caution">
    <text evidence="1">The sequence shown here is derived from an EMBL/GenBank/DDBJ whole genome shotgun (WGS) entry which is preliminary data.</text>
</comment>
<sequence length="221" mass="24994">SIHEVGCIMRHIHSKSATAFAMAIWSSASEKGHRAATLSLARHLIQSGIYGRVPHLRGVEARYKQLVRGGEDADALTAEGELLFEQARYEGAATLLRRALRIGGQDFPWRAHCELCLGKAYARMGRTEEAEEVLRRLGDEGMVEADVELVNLWARNCMQGNEAEQEAEQRMYTAACHGKSDMFTRLAEEELDKKDDGERTAEERRLWATEWSRLADQRAEY</sequence>
<organism evidence="1 2">
    <name type="scientific">Claviceps pusilla</name>
    <dbReference type="NCBI Taxonomy" id="123648"/>
    <lineage>
        <taxon>Eukaryota</taxon>
        <taxon>Fungi</taxon>
        <taxon>Dikarya</taxon>
        <taxon>Ascomycota</taxon>
        <taxon>Pezizomycotina</taxon>
        <taxon>Sordariomycetes</taxon>
        <taxon>Hypocreomycetidae</taxon>
        <taxon>Hypocreales</taxon>
        <taxon>Clavicipitaceae</taxon>
        <taxon>Claviceps</taxon>
    </lineage>
</organism>